<evidence type="ECO:0000313" key="5">
    <source>
        <dbReference type="Proteomes" id="UP001304298"/>
    </source>
</evidence>
<dbReference type="Pfam" id="PF00501">
    <property type="entry name" value="AMP-binding"/>
    <property type="match status" value="1"/>
</dbReference>
<organism evidence="4 5">
    <name type="scientific">Amycolatopsis heterodermiae</name>
    <dbReference type="NCBI Taxonomy" id="3110235"/>
    <lineage>
        <taxon>Bacteria</taxon>
        <taxon>Bacillati</taxon>
        <taxon>Actinomycetota</taxon>
        <taxon>Actinomycetes</taxon>
        <taxon>Pseudonocardiales</taxon>
        <taxon>Pseudonocardiaceae</taxon>
        <taxon>Amycolatopsis</taxon>
    </lineage>
</organism>
<dbReference type="PANTHER" id="PTHR45527:SF1">
    <property type="entry name" value="FATTY ACID SYNTHASE"/>
    <property type="match status" value="1"/>
</dbReference>
<dbReference type="Gene3D" id="3.30.300.30">
    <property type="match status" value="1"/>
</dbReference>
<dbReference type="NCBIfam" id="TIGR01733">
    <property type="entry name" value="AA-adenyl-dom"/>
    <property type="match status" value="1"/>
</dbReference>
<keyword evidence="5" id="KW-1185">Reference proteome</keyword>
<comment type="caution">
    <text evidence="4">The sequence shown here is derived from an EMBL/GenBank/DDBJ whole genome shotgun (WGS) entry which is preliminary data.</text>
</comment>
<dbReference type="SUPFAM" id="SSF56801">
    <property type="entry name" value="Acetyl-CoA synthetase-like"/>
    <property type="match status" value="1"/>
</dbReference>
<feature type="domain" description="AMP-dependent synthetase/ligase" evidence="2">
    <location>
        <begin position="12"/>
        <end position="347"/>
    </location>
</feature>
<protein>
    <submittedName>
        <fullName evidence="4">Amino acid adenylation domain-containing protein</fullName>
    </submittedName>
</protein>
<dbReference type="InterPro" id="IPR045851">
    <property type="entry name" value="AMP-bd_C_sf"/>
</dbReference>
<name>A0ABU5R2K7_9PSEU</name>
<evidence type="ECO:0000256" key="1">
    <source>
        <dbReference type="SAM" id="MobiDB-lite"/>
    </source>
</evidence>
<sequence>MTAWFLDEILGHAPDAPALRTPETVLSYGELATRVDRLAAALAGTGFGPERVCAIAVESTVDAVVAMAAVLRAGGAFLTLDLDQPAPRLAQMLDSAGARFLISAAEPRVSVPGPALRLDRLPAVPPLVADPPGPRALAYVSHTSGSTGVPNPVLIERGNLDAYLRFVVRDGGLDAGTVTLQLAPLGYDASIRDTFATLLAGGQLVLAPRSTLLRADGFAATVASYGVNTVLSITPSLLTFLSRNDAAARALRSLRLTLSSGESLRPFLAAGGRSLLEGRLFNHYGPTEATMTSTRLDVPFEPERAADVVGTPRTGVTVRLLDADLRPVPDGAEGEVHLGGTGVARGYRGRPGLTADRFRPDPAGPPGARAYRTGDLARHRPDGTLEYRGRLDRQLKIRGYRVDPAEIEGRLLTHAAVHGAVVTAATDDRGRAHLVAHVAGATDGVTDAALRRHLAETLPHHLLPRRFRRVDRLPTTRTGKTDRARLSRGGRP</sequence>
<feature type="region of interest" description="Disordered" evidence="1">
    <location>
        <begin position="349"/>
        <end position="368"/>
    </location>
</feature>
<dbReference type="Gene3D" id="3.40.50.12780">
    <property type="entry name" value="N-terminal domain of ligase-like"/>
    <property type="match status" value="1"/>
</dbReference>
<dbReference type="Proteomes" id="UP001304298">
    <property type="component" value="Unassembled WGS sequence"/>
</dbReference>
<dbReference type="InterPro" id="IPR000873">
    <property type="entry name" value="AMP-dep_synth/lig_dom"/>
</dbReference>
<dbReference type="InterPro" id="IPR025110">
    <property type="entry name" value="AMP-bd_C"/>
</dbReference>
<dbReference type="PANTHER" id="PTHR45527">
    <property type="entry name" value="NONRIBOSOMAL PEPTIDE SYNTHETASE"/>
    <property type="match status" value="1"/>
</dbReference>
<accession>A0ABU5R2K7</accession>
<feature type="domain" description="AMP-binding enzyme C-terminal" evidence="3">
    <location>
        <begin position="406"/>
        <end position="480"/>
    </location>
</feature>
<gene>
    <name evidence="4" type="ORF">VA596_12970</name>
</gene>
<proteinExistence type="predicted"/>
<dbReference type="RefSeq" id="WP_323326605.1">
    <property type="nucleotide sequence ID" value="NZ_JAYFSI010000002.1"/>
</dbReference>
<evidence type="ECO:0000259" key="2">
    <source>
        <dbReference type="Pfam" id="PF00501"/>
    </source>
</evidence>
<feature type="compositionally biased region" description="Basic and acidic residues" evidence="1">
    <location>
        <begin position="470"/>
        <end position="485"/>
    </location>
</feature>
<dbReference type="InterPro" id="IPR042099">
    <property type="entry name" value="ANL_N_sf"/>
</dbReference>
<dbReference type="Pfam" id="PF13193">
    <property type="entry name" value="AMP-binding_C"/>
    <property type="match status" value="1"/>
</dbReference>
<evidence type="ECO:0000313" key="4">
    <source>
        <dbReference type="EMBL" id="MEA5360451.1"/>
    </source>
</evidence>
<dbReference type="EMBL" id="JAYFSI010000002">
    <property type="protein sequence ID" value="MEA5360451.1"/>
    <property type="molecule type" value="Genomic_DNA"/>
</dbReference>
<dbReference type="CDD" id="cd05930">
    <property type="entry name" value="A_NRPS"/>
    <property type="match status" value="1"/>
</dbReference>
<reference evidence="4 5" key="1">
    <citation type="submission" date="2023-12" db="EMBL/GenBank/DDBJ databases">
        <title>Amycolatopsis sp. V23-08.</title>
        <authorList>
            <person name="Somphong A."/>
        </authorList>
    </citation>
    <scope>NUCLEOTIDE SEQUENCE [LARGE SCALE GENOMIC DNA]</scope>
    <source>
        <strain evidence="4 5">V23-08</strain>
    </source>
</reference>
<feature type="region of interest" description="Disordered" evidence="1">
    <location>
        <begin position="470"/>
        <end position="492"/>
    </location>
</feature>
<dbReference type="InterPro" id="IPR010071">
    <property type="entry name" value="AA_adenyl_dom"/>
</dbReference>
<evidence type="ECO:0000259" key="3">
    <source>
        <dbReference type="Pfam" id="PF13193"/>
    </source>
</evidence>